<protein>
    <recommendedName>
        <fullName evidence="1">ATP-dependent DNA helicase</fullName>
        <ecNumber evidence="1">5.6.2.3</ecNumber>
    </recommendedName>
</protein>
<proteinExistence type="inferred from homology"/>
<organism evidence="3 4">
    <name type="scientific">Solanum tuberosum</name>
    <name type="common">Potato</name>
    <dbReference type="NCBI Taxonomy" id="4113"/>
    <lineage>
        <taxon>Eukaryota</taxon>
        <taxon>Viridiplantae</taxon>
        <taxon>Streptophyta</taxon>
        <taxon>Embryophyta</taxon>
        <taxon>Tracheophyta</taxon>
        <taxon>Spermatophyta</taxon>
        <taxon>Magnoliopsida</taxon>
        <taxon>eudicotyledons</taxon>
        <taxon>Gunneridae</taxon>
        <taxon>Pentapetalae</taxon>
        <taxon>asterids</taxon>
        <taxon>lamiids</taxon>
        <taxon>Solanales</taxon>
        <taxon>Solanaceae</taxon>
        <taxon>Solanoideae</taxon>
        <taxon>Solaneae</taxon>
        <taxon>Solanum</taxon>
    </lineage>
</organism>
<keyword evidence="1" id="KW-0233">DNA recombination</keyword>
<dbReference type="Gene3D" id="3.40.50.300">
    <property type="entry name" value="P-loop containing nucleotide triphosphate hydrolases"/>
    <property type="match status" value="1"/>
</dbReference>
<feature type="domain" description="DNA helicase Pif1-like DEAD-box helicase" evidence="2">
    <location>
        <begin position="46"/>
        <end position="135"/>
    </location>
</feature>
<keyword evidence="1" id="KW-0234">DNA repair</keyword>
<dbReference type="InterPro" id="IPR027417">
    <property type="entry name" value="P-loop_NTPase"/>
</dbReference>
<keyword evidence="4" id="KW-1185">Reference proteome</keyword>
<comment type="catalytic activity">
    <reaction evidence="1">
        <text>ATP + H2O = ADP + phosphate + H(+)</text>
        <dbReference type="Rhea" id="RHEA:13065"/>
        <dbReference type="ChEBI" id="CHEBI:15377"/>
        <dbReference type="ChEBI" id="CHEBI:15378"/>
        <dbReference type="ChEBI" id="CHEBI:30616"/>
        <dbReference type="ChEBI" id="CHEBI:43474"/>
        <dbReference type="ChEBI" id="CHEBI:456216"/>
        <dbReference type="EC" id="5.6.2.3"/>
    </reaction>
</comment>
<evidence type="ECO:0000313" key="4">
    <source>
        <dbReference type="Proteomes" id="UP000826656"/>
    </source>
</evidence>
<keyword evidence="1" id="KW-0347">Helicase</keyword>
<dbReference type="EC" id="5.6.2.3" evidence="1"/>
<evidence type="ECO:0000313" key="3">
    <source>
        <dbReference type="EMBL" id="KAH0770848.1"/>
    </source>
</evidence>
<accession>A0ABQ7VSG8</accession>
<evidence type="ECO:0000259" key="2">
    <source>
        <dbReference type="Pfam" id="PF05970"/>
    </source>
</evidence>
<evidence type="ECO:0000256" key="1">
    <source>
        <dbReference type="RuleBase" id="RU363044"/>
    </source>
</evidence>
<keyword evidence="1" id="KW-0227">DNA damage</keyword>
<reference evidence="3 4" key="1">
    <citation type="journal article" date="2021" name="bioRxiv">
        <title>Chromosome-scale and haplotype-resolved genome assembly of a tetraploid potato cultivar.</title>
        <authorList>
            <person name="Sun H."/>
            <person name="Jiao W.-B."/>
            <person name="Krause K."/>
            <person name="Campoy J.A."/>
            <person name="Goel M."/>
            <person name="Folz-Donahue K."/>
            <person name="Kukat C."/>
            <person name="Huettel B."/>
            <person name="Schneeberger K."/>
        </authorList>
    </citation>
    <scope>NUCLEOTIDE SEQUENCE [LARGE SCALE GENOMIC DNA]</scope>
    <source>
        <strain evidence="3">SolTubOtavaFocal</strain>
        <tissue evidence="3">Leaves</tissue>
    </source>
</reference>
<dbReference type="Proteomes" id="UP000826656">
    <property type="component" value="Unassembled WGS sequence"/>
</dbReference>
<dbReference type="EMBL" id="JAIVGD010000011">
    <property type="protein sequence ID" value="KAH0770848.1"/>
    <property type="molecule type" value="Genomic_DNA"/>
</dbReference>
<dbReference type="PANTHER" id="PTHR10492:SF100">
    <property type="entry name" value="ATP-DEPENDENT DNA HELICASE"/>
    <property type="match status" value="1"/>
</dbReference>
<keyword evidence="1" id="KW-0547">Nucleotide-binding</keyword>
<name>A0ABQ7VSG8_SOLTU</name>
<keyword evidence="1" id="KW-0378">Hydrolase</keyword>
<dbReference type="PANTHER" id="PTHR10492">
    <property type="match status" value="1"/>
</dbReference>
<dbReference type="Pfam" id="PF05970">
    <property type="entry name" value="PIF1"/>
    <property type="match status" value="1"/>
</dbReference>
<dbReference type="InterPro" id="IPR010285">
    <property type="entry name" value="DNA_helicase_pif1-like_DEAD"/>
</dbReference>
<dbReference type="SUPFAM" id="SSF52540">
    <property type="entry name" value="P-loop containing nucleoside triphosphate hydrolases"/>
    <property type="match status" value="1"/>
</dbReference>
<comment type="similarity">
    <text evidence="1">Belongs to the helicase family.</text>
</comment>
<comment type="cofactor">
    <cofactor evidence="1">
        <name>Mg(2+)</name>
        <dbReference type="ChEBI" id="CHEBI:18420"/>
    </cofactor>
</comment>
<gene>
    <name evidence="3" type="ORF">KY290_014829</name>
</gene>
<comment type="caution">
    <text evidence="3">The sequence shown here is derived from an EMBL/GenBank/DDBJ whole genome shotgun (WGS) entry which is preliminary data.</text>
</comment>
<keyword evidence="1" id="KW-0067">ATP-binding</keyword>
<sequence>MGHDINEYNLVLENIRPSETTKDTKDIHFERNIIVSEEDLLLPKNLNAEQLISYNTIIDRISSKKAGAFFVDGPGGTGKTYLYRALLATVRSQGFIALATATSGVAASVLPGGRTAHSRFKMPIDIDDNFCCNVKFNMFWSKPHSLAPPPDSLSRIEELSKGILFVIALYFWFNTKRNSQSFLQCGGRWFKKLRSSTDLPISWFTRKTLLQLKQLKLRRRQARGTFVLSTLQSYCTAKAIEERGYIFHLRNLTTSPHIDSDIADCLNLSIDNAYLVENPGALDNAKLLAIYTADNFSSPEHHCQPSSAPHLIQLSYIFAPQMLVLGPGNARPAFTMDGQWRILETKVSNMDAKDTLQ</sequence>